<feature type="chain" id="PRO_5045465699" description="DUF4773 domain-containing protein" evidence="1">
    <location>
        <begin position="20"/>
        <end position="339"/>
    </location>
</feature>
<feature type="domain" description="DUF4773" evidence="2">
    <location>
        <begin position="42"/>
        <end position="146"/>
    </location>
</feature>
<proteinExistence type="predicted"/>
<sequence length="339" mass="37441">MSIILNLVILAMVVHVSQAASLKFERELIQATTDTQDLGFICKNKECKECLKFTTTDTMCIVATVRFGHAGKIRLRMTLNTKLLVEGDITGPAARSFCSRNVPIINIEEICLIPKDVDMAKLHSCLDLSVKYKGKTYTNSIGCFTILGMLVQDRIAGEDGIPINDSRTYGFDDSPEVVDDDIDGSAICHKGICKICKTYKHCKACVIAKAVHNAMEVKLVASRHVVVKGKIANNTDVSFCIHHVRKHPDIKFVCIVARNISIKDMSACVNITVQVKQSTFKESFGCFKIPNKADVMQPFVSLDSEDIDVETDYMDSENIDALADSFGSDKDDVEADTLE</sequence>
<name>A0ABY7G9B7_MYAAR</name>
<dbReference type="InterPro" id="IPR031941">
    <property type="entry name" value="DUF4773"/>
</dbReference>
<organism evidence="3 4">
    <name type="scientific">Mya arenaria</name>
    <name type="common">Soft-shell clam</name>
    <dbReference type="NCBI Taxonomy" id="6604"/>
    <lineage>
        <taxon>Eukaryota</taxon>
        <taxon>Metazoa</taxon>
        <taxon>Spiralia</taxon>
        <taxon>Lophotrochozoa</taxon>
        <taxon>Mollusca</taxon>
        <taxon>Bivalvia</taxon>
        <taxon>Autobranchia</taxon>
        <taxon>Heteroconchia</taxon>
        <taxon>Euheterodonta</taxon>
        <taxon>Imparidentia</taxon>
        <taxon>Neoheterodontei</taxon>
        <taxon>Myida</taxon>
        <taxon>Myoidea</taxon>
        <taxon>Myidae</taxon>
        <taxon>Mya</taxon>
    </lineage>
</organism>
<dbReference type="Proteomes" id="UP001164746">
    <property type="component" value="Chromosome 16"/>
</dbReference>
<dbReference type="Pfam" id="PF15998">
    <property type="entry name" value="DUF4773"/>
    <property type="match status" value="1"/>
</dbReference>
<evidence type="ECO:0000256" key="1">
    <source>
        <dbReference type="SAM" id="SignalP"/>
    </source>
</evidence>
<keyword evidence="4" id="KW-1185">Reference proteome</keyword>
<keyword evidence="1" id="KW-0732">Signal</keyword>
<evidence type="ECO:0000313" key="4">
    <source>
        <dbReference type="Proteomes" id="UP001164746"/>
    </source>
</evidence>
<evidence type="ECO:0000313" key="3">
    <source>
        <dbReference type="EMBL" id="WAR29798.1"/>
    </source>
</evidence>
<dbReference type="EMBL" id="CP111027">
    <property type="protein sequence ID" value="WAR29798.1"/>
    <property type="molecule type" value="Genomic_DNA"/>
</dbReference>
<accession>A0ABY7G9B7</accession>
<protein>
    <recommendedName>
        <fullName evidence="2">DUF4773 domain-containing protein</fullName>
    </recommendedName>
</protein>
<gene>
    <name evidence="3" type="ORF">MAR_003366</name>
</gene>
<feature type="signal peptide" evidence="1">
    <location>
        <begin position="1"/>
        <end position="19"/>
    </location>
</feature>
<reference evidence="3" key="1">
    <citation type="submission" date="2022-11" db="EMBL/GenBank/DDBJ databases">
        <title>Centuries of genome instability and evolution in soft-shell clam transmissible cancer (bioRxiv).</title>
        <authorList>
            <person name="Hart S.F.M."/>
            <person name="Yonemitsu M.A."/>
            <person name="Giersch R.M."/>
            <person name="Beal B.F."/>
            <person name="Arriagada G."/>
            <person name="Davis B.W."/>
            <person name="Ostrander E.A."/>
            <person name="Goff S.P."/>
            <person name="Metzger M.J."/>
        </authorList>
    </citation>
    <scope>NUCLEOTIDE SEQUENCE</scope>
    <source>
        <strain evidence="3">MELC-2E11</strain>
        <tissue evidence="3">Siphon/mantle</tissue>
    </source>
</reference>
<evidence type="ECO:0000259" key="2">
    <source>
        <dbReference type="Pfam" id="PF15998"/>
    </source>
</evidence>